<proteinExistence type="predicted"/>
<dbReference type="Proteomes" id="UP000310249">
    <property type="component" value="Unassembled WGS sequence"/>
</dbReference>
<keyword evidence="1" id="KW-0472">Membrane</keyword>
<keyword evidence="1" id="KW-0812">Transmembrane</keyword>
<feature type="transmembrane region" description="Helical" evidence="1">
    <location>
        <begin position="147"/>
        <end position="168"/>
    </location>
</feature>
<organism evidence="3 4">
    <name type="scientific">Pseudoalteromonas rubra</name>
    <dbReference type="NCBI Taxonomy" id="43658"/>
    <lineage>
        <taxon>Bacteria</taxon>
        <taxon>Pseudomonadati</taxon>
        <taxon>Pseudomonadota</taxon>
        <taxon>Gammaproteobacteria</taxon>
        <taxon>Alteromonadales</taxon>
        <taxon>Pseudoalteromonadaceae</taxon>
        <taxon>Pseudoalteromonas</taxon>
    </lineage>
</organism>
<protein>
    <recommendedName>
        <fullName evidence="2">Cyanobacterial TRADD-N associated 2 transmembrane domain-containing protein</fullName>
    </recommendedName>
</protein>
<gene>
    <name evidence="3" type="ORF">CWB99_10360</name>
</gene>
<dbReference type="RefSeq" id="WP_138553659.1">
    <property type="nucleotide sequence ID" value="NZ_PNCH01000104.1"/>
</dbReference>
<feature type="transmembrane region" description="Helical" evidence="1">
    <location>
        <begin position="122"/>
        <end position="141"/>
    </location>
</feature>
<dbReference type="OrthoDB" id="7065491at2"/>
<sequence length="240" mass="26106">MLDSTLLSVVAALITVIAGFFTNLIASKKTEQDKIQKEKVSDIANTVLAQAEEARAKAVSEIVKHLPKDQQTPEELQEAASKNLKIVGDLVINNQNAGDAELVQDLVTGYHQQALSQAKVQFWFSVAAATTGFGFIIYSASGITVENLASVLKILPGVIIDAVALLFFRQAEQTRERATALYDRLRTDNQMRNAKAIVESIEDIQIKSAVKAQMALHMAGLKPKEIDLPTFLTGKVSSEP</sequence>
<reference evidence="4" key="2">
    <citation type="submission" date="2019-06" db="EMBL/GenBank/DDBJ databases">
        <title>Co-occurence of chitin degradation, pigmentation and bioactivity in marine Pseudoalteromonas.</title>
        <authorList>
            <person name="Sonnenschein E.C."/>
            <person name="Bech P.K."/>
        </authorList>
    </citation>
    <scope>NUCLEOTIDE SEQUENCE [LARGE SCALE GENOMIC DNA]</scope>
    <source>
        <strain evidence="4">S2676</strain>
    </source>
</reference>
<keyword evidence="1" id="KW-1133">Transmembrane helix</keyword>
<comment type="caution">
    <text evidence="3">The sequence shown here is derived from an EMBL/GenBank/DDBJ whole genome shotgun (WGS) entry which is preliminary data.</text>
</comment>
<evidence type="ECO:0000313" key="4">
    <source>
        <dbReference type="Proteomes" id="UP000310249"/>
    </source>
</evidence>
<accession>A0A5S3WMW7</accession>
<dbReference type="AlphaFoldDB" id="A0A5S3WMW7"/>
<dbReference type="Pfam" id="PF20712">
    <property type="entry name" value="CyanoTRADDas_TM"/>
    <property type="match status" value="1"/>
</dbReference>
<evidence type="ECO:0000256" key="1">
    <source>
        <dbReference type="SAM" id="Phobius"/>
    </source>
</evidence>
<feature type="transmembrane region" description="Helical" evidence="1">
    <location>
        <begin position="6"/>
        <end position="26"/>
    </location>
</feature>
<name>A0A5S3WMW7_9GAMM</name>
<dbReference type="InterPro" id="IPR048567">
    <property type="entry name" value="CyanoTRADDas_TM"/>
</dbReference>
<feature type="domain" description="Cyanobacterial TRADD-N associated 2 transmembrane" evidence="2">
    <location>
        <begin position="113"/>
        <end position="178"/>
    </location>
</feature>
<dbReference type="EMBL" id="PNCI01000019">
    <property type="protein sequence ID" value="TMP29162.1"/>
    <property type="molecule type" value="Genomic_DNA"/>
</dbReference>
<evidence type="ECO:0000259" key="2">
    <source>
        <dbReference type="Pfam" id="PF20712"/>
    </source>
</evidence>
<reference evidence="3 4" key="1">
    <citation type="submission" date="2018-01" db="EMBL/GenBank/DDBJ databases">
        <authorList>
            <person name="Paulsen S."/>
            <person name="Gram L.K."/>
        </authorList>
    </citation>
    <scope>NUCLEOTIDE SEQUENCE [LARGE SCALE GENOMIC DNA]</scope>
    <source>
        <strain evidence="3 4">S2676</strain>
    </source>
</reference>
<evidence type="ECO:0000313" key="3">
    <source>
        <dbReference type="EMBL" id="TMP29162.1"/>
    </source>
</evidence>